<sequence>MGNIIVGLDLGTSNVRTVIGEITEDNKIEIIGTAQKASAGLRNGIIVNRESAMECIKSCIEEAEQKAGYEVYSCVTAIGGQQVESQNSTGFLPIASHGKGAREITKQDIKNVIDASNSINIPYDRKMLHVIPQNFIIDGNLPCKEPLGNLAVRLEAEVLIITTSKTAIANITQCIERAGYSLDNIMLKTLASMHAVMDPEERDLGSIIIDLGGGTTDAIVINKDAPVCTVSIPVGGNLVTNDIAVVKGVSAANAEKIKIEDGCCWLDAMEGEREVIIPGAGGRPPEVCTRSEICEIIEPRMQEIFTMIRDEIIDRANLQLSGNIILTGGGALMPGVVQLAESVFGTTAVRIGVPGDFGGIREEYRRPDFATAVGLVNGYFEEFCGPDSPNKKSKKGQNEKHSDEMGLIQKFFKKFF</sequence>
<name>A0A1T4LCK8_9SPIR</name>
<evidence type="ECO:0000256" key="3">
    <source>
        <dbReference type="ARBA" id="ARBA00023136"/>
    </source>
</evidence>
<evidence type="ECO:0000256" key="5">
    <source>
        <dbReference type="HAMAP-Rule" id="MF_02033"/>
    </source>
</evidence>
<dbReference type="GeneID" id="303366744"/>
<dbReference type="SMART" id="SM00842">
    <property type="entry name" value="FtsA"/>
    <property type="match status" value="1"/>
</dbReference>
<dbReference type="Pfam" id="PF14450">
    <property type="entry name" value="FtsA"/>
    <property type="match status" value="1"/>
</dbReference>
<dbReference type="AlphaFoldDB" id="A0A1T4LCK8"/>
<dbReference type="EMBL" id="FUXC01000002">
    <property type="protein sequence ID" value="SJZ52386.1"/>
    <property type="molecule type" value="Genomic_DNA"/>
</dbReference>
<gene>
    <name evidence="5" type="primary">ftsA</name>
    <name evidence="8" type="ORF">SAMN02745152_00474</name>
</gene>
<dbReference type="PANTHER" id="PTHR32432">
    <property type="entry name" value="CELL DIVISION PROTEIN FTSA-RELATED"/>
    <property type="match status" value="1"/>
</dbReference>
<dbReference type="PIRSF" id="PIRSF003101">
    <property type="entry name" value="FtsA"/>
    <property type="match status" value="1"/>
</dbReference>
<dbReference type="Proteomes" id="UP000190395">
    <property type="component" value="Unassembled WGS sequence"/>
</dbReference>
<proteinExistence type="inferred from homology"/>
<organism evidence="8 9">
    <name type="scientific">Treponema berlinense</name>
    <dbReference type="NCBI Taxonomy" id="225004"/>
    <lineage>
        <taxon>Bacteria</taxon>
        <taxon>Pseudomonadati</taxon>
        <taxon>Spirochaetota</taxon>
        <taxon>Spirochaetia</taxon>
        <taxon>Spirochaetales</taxon>
        <taxon>Treponemataceae</taxon>
        <taxon>Treponema</taxon>
    </lineage>
</organism>
<dbReference type="InterPro" id="IPR003494">
    <property type="entry name" value="SHS2_FtsA"/>
</dbReference>
<dbReference type="CDD" id="cd24048">
    <property type="entry name" value="ASKHA_NBD_FtsA"/>
    <property type="match status" value="1"/>
</dbReference>
<dbReference type="Gene3D" id="3.30.1490.110">
    <property type="match status" value="1"/>
</dbReference>
<feature type="domain" description="SHS2" evidence="7">
    <location>
        <begin position="5"/>
        <end position="196"/>
    </location>
</feature>
<dbReference type="GO" id="GO:0009898">
    <property type="term" value="C:cytoplasmic side of plasma membrane"/>
    <property type="evidence" value="ECO:0007669"/>
    <property type="project" value="UniProtKB-UniRule"/>
</dbReference>
<keyword evidence="4 5" id="KW-0131">Cell cycle</keyword>
<evidence type="ECO:0000313" key="8">
    <source>
        <dbReference type="EMBL" id="SJZ52386.1"/>
    </source>
</evidence>
<keyword evidence="2 5" id="KW-0132">Cell division</keyword>
<evidence type="ECO:0000259" key="7">
    <source>
        <dbReference type="SMART" id="SM00842"/>
    </source>
</evidence>
<protein>
    <recommendedName>
        <fullName evidence="5 6">Cell division protein FtsA</fullName>
    </recommendedName>
</protein>
<dbReference type="Gene3D" id="3.30.420.40">
    <property type="match status" value="2"/>
</dbReference>
<evidence type="ECO:0000256" key="4">
    <source>
        <dbReference type="ARBA" id="ARBA00023306"/>
    </source>
</evidence>
<dbReference type="NCBIfam" id="TIGR01174">
    <property type="entry name" value="ftsA"/>
    <property type="match status" value="1"/>
</dbReference>
<dbReference type="InterPro" id="IPR020823">
    <property type="entry name" value="Cell_div_FtsA"/>
</dbReference>
<keyword evidence="1 5" id="KW-1003">Cell membrane</keyword>
<evidence type="ECO:0000313" key="9">
    <source>
        <dbReference type="Proteomes" id="UP000190395"/>
    </source>
</evidence>
<comment type="subunit">
    <text evidence="5">Self-interacts. Interacts with FtsZ.</text>
</comment>
<dbReference type="SUPFAM" id="SSF53067">
    <property type="entry name" value="Actin-like ATPase domain"/>
    <property type="match status" value="2"/>
</dbReference>
<evidence type="ECO:0000256" key="2">
    <source>
        <dbReference type="ARBA" id="ARBA00022618"/>
    </source>
</evidence>
<accession>A0A1T4LCK8</accession>
<dbReference type="Pfam" id="PF02491">
    <property type="entry name" value="SHS2_FTSA"/>
    <property type="match status" value="1"/>
</dbReference>
<dbReference type="InterPro" id="IPR043129">
    <property type="entry name" value="ATPase_NBD"/>
</dbReference>
<comment type="subcellular location">
    <subcellularLocation>
        <location evidence="5">Cell membrane</location>
        <topology evidence="5">Peripheral membrane protein</topology>
        <orientation evidence="5">Cytoplasmic side</orientation>
    </subcellularLocation>
    <text evidence="5">Localizes to the Z ring in an FtsZ-dependent manner. Targeted to the membrane through a conserved C-terminal amphipathic helix.</text>
</comment>
<dbReference type="PANTHER" id="PTHR32432:SF4">
    <property type="entry name" value="CELL DIVISION PROTEIN FTSA"/>
    <property type="match status" value="1"/>
</dbReference>
<comment type="function">
    <text evidence="5 6">Cell division protein that is involved in the assembly of the Z ring. May serve as a membrane anchor for the Z ring.</text>
</comment>
<dbReference type="STRING" id="225004.SAMN02745152_00474"/>
<reference evidence="8 9" key="1">
    <citation type="submission" date="2017-02" db="EMBL/GenBank/DDBJ databases">
        <authorList>
            <person name="Peterson S.W."/>
        </authorList>
    </citation>
    <scope>NUCLEOTIDE SEQUENCE [LARGE SCALE GENOMIC DNA]</scope>
    <source>
        <strain evidence="8 9">ATCC BAA-909</strain>
    </source>
</reference>
<evidence type="ECO:0000256" key="1">
    <source>
        <dbReference type="ARBA" id="ARBA00022475"/>
    </source>
</evidence>
<keyword evidence="3 5" id="KW-0472">Membrane</keyword>
<comment type="similarity">
    <text evidence="5 6">Belongs to the FtsA/MreB family.</text>
</comment>
<dbReference type="InterPro" id="IPR050696">
    <property type="entry name" value="FtsA/MreB"/>
</dbReference>
<dbReference type="GO" id="GO:0043093">
    <property type="term" value="P:FtsZ-dependent cytokinesis"/>
    <property type="evidence" value="ECO:0007669"/>
    <property type="project" value="UniProtKB-UniRule"/>
</dbReference>
<dbReference type="HAMAP" id="MF_02033">
    <property type="entry name" value="FtsA"/>
    <property type="match status" value="1"/>
</dbReference>
<dbReference type="RefSeq" id="WP_159443470.1">
    <property type="nucleotide sequence ID" value="NZ_CAMCOW010000079.1"/>
</dbReference>
<evidence type="ECO:0000256" key="6">
    <source>
        <dbReference type="PIRNR" id="PIRNR003101"/>
    </source>
</evidence>
<keyword evidence="9" id="KW-1185">Reference proteome</keyword>
<dbReference type="OrthoDB" id="9768127at2"/>
<dbReference type="GO" id="GO:0032153">
    <property type="term" value="C:cell division site"/>
    <property type="evidence" value="ECO:0007669"/>
    <property type="project" value="UniProtKB-UniRule"/>
</dbReference>